<dbReference type="InterPro" id="IPR001296">
    <property type="entry name" value="Glyco_trans_1"/>
</dbReference>
<evidence type="ECO:0000313" key="4">
    <source>
        <dbReference type="Proteomes" id="UP001589833"/>
    </source>
</evidence>
<dbReference type="RefSeq" id="WP_273840547.1">
    <property type="nucleotide sequence ID" value="NZ_JAQQWT010000002.1"/>
</dbReference>
<dbReference type="PANTHER" id="PTHR45947">
    <property type="entry name" value="SULFOQUINOVOSYL TRANSFERASE SQD2"/>
    <property type="match status" value="1"/>
</dbReference>
<proteinExistence type="predicted"/>
<dbReference type="SUPFAM" id="SSF53756">
    <property type="entry name" value="UDP-Glycosyltransferase/glycogen phosphorylase"/>
    <property type="match status" value="1"/>
</dbReference>
<evidence type="ECO:0000259" key="1">
    <source>
        <dbReference type="Pfam" id="PF00534"/>
    </source>
</evidence>
<comment type="caution">
    <text evidence="3">The sequence shown here is derived from an EMBL/GenBank/DDBJ whole genome shotgun (WGS) entry which is preliminary data.</text>
</comment>
<feature type="domain" description="Glycosyltransferase subfamily 4-like N-terminal" evidence="2">
    <location>
        <begin position="4"/>
        <end position="145"/>
    </location>
</feature>
<dbReference type="CDD" id="cd03808">
    <property type="entry name" value="GT4_CapM-like"/>
    <property type="match status" value="1"/>
</dbReference>
<gene>
    <name evidence="3" type="ORF">ACFFH4_13490</name>
</gene>
<dbReference type="Gene3D" id="3.40.50.2000">
    <property type="entry name" value="Glycogen Phosphorylase B"/>
    <property type="match status" value="2"/>
</dbReference>
<keyword evidence="4" id="KW-1185">Reference proteome</keyword>
<dbReference type="Pfam" id="PF00534">
    <property type="entry name" value="Glycos_transf_1"/>
    <property type="match status" value="1"/>
</dbReference>
<name>A0ABV6NH27_9BACI</name>
<accession>A0ABV6NH27</accession>
<dbReference type="Pfam" id="PF13477">
    <property type="entry name" value="Glyco_trans_4_2"/>
    <property type="match status" value="1"/>
</dbReference>
<evidence type="ECO:0000259" key="2">
    <source>
        <dbReference type="Pfam" id="PF13477"/>
    </source>
</evidence>
<dbReference type="InterPro" id="IPR028098">
    <property type="entry name" value="Glyco_trans_4-like_N"/>
</dbReference>
<reference evidence="3 4" key="1">
    <citation type="submission" date="2024-09" db="EMBL/GenBank/DDBJ databases">
        <authorList>
            <person name="Sun Q."/>
            <person name="Mori K."/>
        </authorList>
    </citation>
    <scope>NUCLEOTIDE SEQUENCE [LARGE SCALE GENOMIC DNA]</scope>
    <source>
        <strain evidence="3 4">NCAIM B.02301</strain>
    </source>
</reference>
<dbReference type="InterPro" id="IPR050194">
    <property type="entry name" value="Glycosyltransferase_grp1"/>
</dbReference>
<dbReference type="EMBL" id="JBHLTR010000017">
    <property type="protein sequence ID" value="MFC0560060.1"/>
    <property type="molecule type" value="Genomic_DNA"/>
</dbReference>
<feature type="domain" description="Glycosyl transferase family 1" evidence="1">
    <location>
        <begin position="184"/>
        <end position="344"/>
    </location>
</feature>
<evidence type="ECO:0000313" key="3">
    <source>
        <dbReference type="EMBL" id="MFC0560060.1"/>
    </source>
</evidence>
<dbReference type="Proteomes" id="UP001589833">
    <property type="component" value="Unassembled WGS sequence"/>
</dbReference>
<protein>
    <submittedName>
        <fullName evidence="3">Glycosyltransferase family 4 protein</fullName>
    </submittedName>
</protein>
<organism evidence="3 4">
    <name type="scientific">Halalkalibacter alkalisediminis</name>
    <dbReference type="NCBI Taxonomy" id="935616"/>
    <lineage>
        <taxon>Bacteria</taxon>
        <taxon>Bacillati</taxon>
        <taxon>Bacillota</taxon>
        <taxon>Bacilli</taxon>
        <taxon>Bacillales</taxon>
        <taxon>Bacillaceae</taxon>
        <taxon>Halalkalibacter</taxon>
    </lineage>
</organism>
<dbReference type="PANTHER" id="PTHR45947:SF3">
    <property type="entry name" value="SULFOQUINOVOSYL TRANSFERASE SQD2"/>
    <property type="match status" value="1"/>
</dbReference>
<sequence>MAKKILFCATVDYHFKAFHLPYMKWFKEQGWDVHVAASGTIDLPFTDKKFDIPIERSPFNLANVKAYSELKRIIDGNQYDMIHCHTPLGGVLARLAARQSRNKGTKVIYTAHGFHFCKGAPLMNWLVYYPIESFLARYTDSLITINSEDFYLATKHRFKAMEIEHVHGVGIDTERFKPIGEDKKKEERIKLGFSQEDFLMFYAAEFNKNKNQQLLIRALAMVKDELPKARLLLAGEGALMGECKDLARSLQVIEQIDFLGFRKDIDLLLPACDIAVASSLREGLPVNIMEAMACGLPVVASENRGHSELIKNQINGFTIYPEDIQLFADHLKELYKSKELLTKLSVGSLEVVKKYSLQQTTKELNVIYSSYMEEQNEPKSQYHRAYL</sequence>